<accession>A0A4C1U5M0</accession>
<dbReference type="EMBL" id="BGZK01000130">
    <property type="protein sequence ID" value="GBP21621.1"/>
    <property type="molecule type" value="Genomic_DNA"/>
</dbReference>
<organism evidence="2 3">
    <name type="scientific">Eumeta variegata</name>
    <name type="common">Bagworm moth</name>
    <name type="synonym">Eumeta japonica</name>
    <dbReference type="NCBI Taxonomy" id="151549"/>
    <lineage>
        <taxon>Eukaryota</taxon>
        <taxon>Metazoa</taxon>
        <taxon>Ecdysozoa</taxon>
        <taxon>Arthropoda</taxon>
        <taxon>Hexapoda</taxon>
        <taxon>Insecta</taxon>
        <taxon>Pterygota</taxon>
        <taxon>Neoptera</taxon>
        <taxon>Endopterygota</taxon>
        <taxon>Lepidoptera</taxon>
        <taxon>Glossata</taxon>
        <taxon>Ditrysia</taxon>
        <taxon>Tineoidea</taxon>
        <taxon>Psychidae</taxon>
        <taxon>Oiketicinae</taxon>
        <taxon>Eumeta</taxon>
    </lineage>
</organism>
<comment type="caution">
    <text evidence="2">The sequence shown here is derived from an EMBL/GenBank/DDBJ whole genome shotgun (WGS) entry which is preliminary data.</text>
</comment>
<sequence length="94" mass="9836">MSTKFFLNTCDKTAAQAQPLSCVRVGALAVRSAGVDGEHARPQTSGSTISPTAAGDSDIVHDLWRAGPITILNSVKITEAREATFEAGMWSDGS</sequence>
<gene>
    <name evidence="2" type="ORF">EVAR_9806_1</name>
</gene>
<feature type="region of interest" description="Disordered" evidence="1">
    <location>
        <begin position="34"/>
        <end position="55"/>
    </location>
</feature>
<evidence type="ECO:0000256" key="1">
    <source>
        <dbReference type="SAM" id="MobiDB-lite"/>
    </source>
</evidence>
<evidence type="ECO:0000313" key="2">
    <source>
        <dbReference type="EMBL" id="GBP21621.1"/>
    </source>
</evidence>
<keyword evidence="3" id="KW-1185">Reference proteome</keyword>
<evidence type="ECO:0000313" key="3">
    <source>
        <dbReference type="Proteomes" id="UP000299102"/>
    </source>
</evidence>
<dbReference type="Proteomes" id="UP000299102">
    <property type="component" value="Unassembled WGS sequence"/>
</dbReference>
<protein>
    <submittedName>
        <fullName evidence="2">Uncharacterized protein</fullName>
    </submittedName>
</protein>
<dbReference type="AlphaFoldDB" id="A0A4C1U5M0"/>
<feature type="compositionally biased region" description="Polar residues" evidence="1">
    <location>
        <begin position="42"/>
        <end position="51"/>
    </location>
</feature>
<name>A0A4C1U5M0_EUMVA</name>
<proteinExistence type="predicted"/>
<reference evidence="2 3" key="1">
    <citation type="journal article" date="2019" name="Commun. Biol.">
        <title>The bagworm genome reveals a unique fibroin gene that provides high tensile strength.</title>
        <authorList>
            <person name="Kono N."/>
            <person name="Nakamura H."/>
            <person name="Ohtoshi R."/>
            <person name="Tomita M."/>
            <person name="Numata K."/>
            <person name="Arakawa K."/>
        </authorList>
    </citation>
    <scope>NUCLEOTIDE SEQUENCE [LARGE SCALE GENOMIC DNA]</scope>
</reference>